<dbReference type="Gene3D" id="3.90.330.10">
    <property type="entry name" value="Nitrile hydratase alpha /Thiocyanate hydrolase gamma"/>
    <property type="match status" value="1"/>
</dbReference>
<dbReference type="EMBL" id="MG373783">
    <property type="protein sequence ID" value="AVH79715.1"/>
    <property type="molecule type" value="Genomic_DNA"/>
</dbReference>
<keyword evidence="1" id="KW-0479">Metal-binding</keyword>
<dbReference type="RefSeq" id="WP_414581506.1">
    <property type="nucleotide sequence ID" value="NZ_CAWUDP010000004.1"/>
</dbReference>
<reference evidence="3" key="1">
    <citation type="journal article" date="2018" name="Science">
        <title>Natural noncanonical protein splicing yields products with diverse ?-amino acid residues.</title>
        <authorList>
            <person name="Morinaka B.I."/>
            <person name="Lakis E."/>
            <person name="Verest M."/>
            <person name="Helf M.J."/>
            <person name="Scalvenzi T."/>
            <person name="Vagstad A.L."/>
            <person name="Sims J."/>
            <person name="Sunagawa S."/>
            <person name="Gugger M."/>
            <person name="Piel J."/>
        </authorList>
    </citation>
    <scope>NUCLEOTIDE SEQUENCE</scope>
    <source>
        <strain evidence="3">PCC 10023</strain>
    </source>
</reference>
<dbReference type="InterPro" id="IPR004232">
    <property type="entry name" value="CN_Hdrtase_a/SCN_Hdrlase_g"/>
</dbReference>
<sequence>MSNQTSQPQSRHEFESNLIAKAWKDEAFKQELIENTKAVYERELGQQLPENLKIRVMEETSDTLYLTLPKTPQVSEELSEEALEAVAGGRGHVVTPSFLVGW</sequence>
<evidence type="ECO:0000259" key="2">
    <source>
        <dbReference type="Pfam" id="PF02979"/>
    </source>
</evidence>
<dbReference type="GO" id="GO:0003824">
    <property type="term" value="F:catalytic activity"/>
    <property type="evidence" value="ECO:0007669"/>
    <property type="project" value="InterPro"/>
</dbReference>
<dbReference type="AlphaFoldDB" id="A0A2P0ZGZ2"/>
<dbReference type="InterPro" id="IPR022513">
    <property type="entry name" value="TOMM_pelo"/>
</dbReference>
<organism evidence="3">
    <name type="scientific">Scytonema sp. PCC 10023</name>
    <dbReference type="NCBI Taxonomy" id="1680591"/>
    <lineage>
        <taxon>Bacteria</taxon>
        <taxon>Bacillati</taxon>
        <taxon>Cyanobacteriota</taxon>
        <taxon>Cyanophyceae</taxon>
        <taxon>Nostocales</taxon>
        <taxon>Scytonemataceae</taxon>
        <taxon>Scytonema</taxon>
    </lineage>
</organism>
<evidence type="ECO:0000256" key="1">
    <source>
        <dbReference type="ARBA" id="ARBA00022723"/>
    </source>
</evidence>
<protein>
    <submittedName>
        <fullName evidence="3">Nif11-type</fullName>
    </submittedName>
</protein>
<accession>A0A2P0ZGZ2</accession>
<dbReference type="SUPFAM" id="SSF56209">
    <property type="entry name" value="Nitrile hydratase alpha chain"/>
    <property type="match status" value="1"/>
</dbReference>
<evidence type="ECO:0000313" key="3">
    <source>
        <dbReference type="EMBL" id="AVH79715.1"/>
    </source>
</evidence>
<feature type="domain" description="Nitrile hydratase alpha/Thiocyanate hydrolase gamma" evidence="2">
    <location>
        <begin position="42"/>
        <end position="86"/>
    </location>
</feature>
<dbReference type="InterPro" id="IPR036648">
    <property type="entry name" value="CN_Hdrase_a/SCN_Hdrase_g_sf"/>
</dbReference>
<proteinExistence type="predicted"/>
<dbReference type="GO" id="GO:0046914">
    <property type="term" value="F:transition metal ion binding"/>
    <property type="evidence" value="ECO:0007669"/>
    <property type="project" value="InterPro"/>
</dbReference>
<dbReference type="Pfam" id="PF02979">
    <property type="entry name" value="NHase_alpha"/>
    <property type="match status" value="1"/>
</dbReference>
<name>A0A2P0ZGZ2_9CYAN</name>
<dbReference type="NCBIfam" id="TIGR03793">
    <property type="entry name" value="leader_NHLP"/>
    <property type="match status" value="1"/>
</dbReference>